<dbReference type="Pfam" id="PF01467">
    <property type="entry name" value="CTP_transf_like"/>
    <property type="match status" value="1"/>
</dbReference>
<dbReference type="InterPro" id="IPR050385">
    <property type="entry name" value="Archaeal_FAD_synthase"/>
</dbReference>
<dbReference type="EMBL" id="PFQK01000052">
    <property type="protein sequence ID" value="PJC81745.1"/>
    <property type="molecule type" value="Genomic_DNA"/>
</dbReference>
<evidence type="ECO:0000313" key="5">
    <source>
        <dbReference type="Proteomes" id="UP000229370"/>
    </source>
</evidence>
<accession>A0A2M8GMH4</accession>
<protein>
    <submittedName>
        <fullName evidence="4">Glycerol-3-phosphate cytidylyltransferase</fullName>
    </submittedName>
</protein>
<dbReference type="NCBIfam" id="TIGR00125">
    <property type="entry name" value="cyt_tran_rel"/>
    <property type="match status" value="1"/>
</dbReference>
<dbReference type="PANTHER" id="PTHR43793">
    <property type="entry name" value="FAD SYNTHASE"/>
    <property type="match status" value="1"/>
</dbReference>
<evidence type="ECO:0000313" key="4">
    <source>
        <dbReference type="EMBL" id="PJC81745.1"/>
    </source>
</evidence>
<comment type="caution">
    <text evidence="4">The sequence shown here is derived from an EMBL/GenBank/DDBJ whole genome shotgun (WGS) entry which is preliminary data.</text>
</comment>
<dbReference type="Gene3D" id="3.40.50.620">
    <property type="entry name" value="HUPs"/>
    <property type="match status" value="1"/>
</dbReference>
<feature type="domain" description="Cytidyltransferase-like" evidence="3">
    <location>
        <begin position="24"/>
        <end position="140"/>
    </location>
</feature>
<evidence type="ECO:0000259" key="3">
    <source>
        <dbReference type="Pfam" id="PF01467"/>
    </source>
</evidence>
<keyword evidence="1 4" id="KW-0808">Transferase</keyword>
<evidence type="ECO:0000256" key="1">
    <source>
        <dbReference type="ARBA" id="ARBA00022679"/>
    </source>
</evidence>
<evidence type="ECO:0000256" key="2">
    <source>
        <dbReference type="ARBA" id="ARBA00022695"/>
    </source>
</evidence>
<dbReference type="SUPFAM" id="SSF52374">
    <property type="entry name" value="Nucleotidylyl transferase"/>
    <property type="match status" value="1"/>
</dbReference>
<dbReference type="AlphaFoldDB" id="A0A2M8GMH4"/>
<name>A0A2M8GMH4_9BACT</name>
<gene>
    <name evidence="4" type="ORF">CO007_02975</name>
</gene>
<dbReference type="Proteomes" id="UP000229370">
    <property type="component" value="Unassembled WGS sequence"/>
</dbReference>
<reference evidence="5" key="1">
    <citation type="submission" date="2017-09" db="EMBL/GenBank/DDBJ databases">
        <title>Depth-based differentiation of microbial function through sediment-hosted aquifers and enrichment of novel symbionts in the deep terrestrial subsurface.</title>
        <authorList>
            <person name="Probst A.J."/>
            <person name="Ladd B."/>
            <person name="Jarett J.K."/>
            <person name="Geller-Mcgrath D.E."/>
            <person name="Sieber C.M.K."/>
            <person name="Emerson J.B."/>
            <person name="Anantharaman K."/>
            <person name="Thomas B.C."/>
            <person name="Malmstrom R."/>
            <person name="Stieglmeier M."/>
            <person name="Klingl A."/>
            <person name="Woyke T."/>
            <person name="Ryan C.M."/>
            <person name="Banfield J.F."/>
        </authorList>
    </citation>
    <scope>NUCLEOTIDE SEQUENCE [LARGE SCALE GENOMIC DNA]</scope>
</reference>
<organism evidence="4 5">
    <name type="scientific">Candidatus Roizmanbacteria bacterium CG_4_8_14_3_um_filter_36_10</name>
    <dbReference type="NCBI Taxonomy" id="1974834"/>
    <lineage>
        <taxon>Bacteria</taxon>
        <taxon>Candidatus Roizmaniibacteriota</taxon>
    </lineage>
</organism>
<sequence>MTKIIEWNNLKSYRKYWQNKKSVLVGGCFDLFHYGHLRFLQQAKKQGKVLIAILESDEFIKKSKKRQPVHNQRQRAEILSSLTIVDFVILIPYFSTNENYFNLVKNINPSIIAVTDGDRQLINKKRQAEMIGSRVVVVSSLLPGFSSRKIIKTFNIYPSYSGLKPFRAKKRIRWADTEKTNYKPKFF</sequence>
<dbReference type="GO" id="GO:0016779">
    <property type="term" value="F:nucleotidyltransferase activity"/>
    <property type="evidence" value="ECO:0007669"/>
    <property type="project" value="UniProtKB-KW"/>
</dbReference>
<dbReference type="PANTHER" id="PTHR43793:SF1">
    <property type="entry name" value="FAD SYNTHASE"/>
    <property type="match status" value="1"/>
</dbReference>
<dbReference type="InterPro" id="IPR014729">
    <property type="entry name" value="Rossmann-like_a/b/a_fold"/>
</dbReference>
<proteinExistence type="predicted"/>
<keyword evidence="2 4" id="KW-0548">Nucleotidyltransferase</keyword>
<dbReference type="InterPro" id="IPR004821">
    <property type="entry name" value="Cyt_trans-like"/>
</dbReference>